<keyword evidence="3" id="KW-0812">Transmembrane</keyword>
<dbReference type="InterPro" id="IPR003784">
    <property type="entry name" value="BioY"/>
</dbReference>
<dbReference type="EMBL" id="PJAF01000007">
    <property type="protein sequence ID" value="PKF69068.1"/>
    <property type="molecule type" value="Genomic_DNA"/>
</dbReference>
<dbReference type="RefSeq" id="WP_101173234.1">
    <property type="nucleotide sequence ID" value="NZ_JAKRKB010000001.1"/>
</dbReference>
<evidence type="ECO:0000256" key="1">
    <source>
        <dbReference type="ARBA" id="ARBA00010692"/>
    </source>
</evidence>
<feature type="transmembrane region" description="Helical" evidence="3">
    <location>
        <begin position="59"/>
        <end position="77"/>
    </location>
</feature>
<evidence type="ECO:0000256" key="2">
    <source>
        <dbReference type="PIRNR" id="PIRNR016661"/>
    </source>
</evidence>
<organism evidence="4 5">
    <name type="scientific">Corynebacterium mastitidis</name>
    <dbReference type="NCBI Taxonomy" id="161890"/>
    <lineage>
        <taxon>Bacteria</taxon>
        <taxon>Bacillati</taxon>
        <taxon>Actinomycetota</taxon>
        <taxon>Actinomycetes</taxon>
        <taxon>Mycobacteriales</taxon>
        <taxon>Corynebacteriaceae</taxon>
        <taxon>Corynebacterium</taxon>
    </lineage>
</organism>
<feature type="transmembrane region" description="Helical" evidence="3">
    <location>
        <begin position="89"/>
        <end position="107"/>
    </location>
</feature>
<evidence type="ECO:0000313" key="4">
    <source>
        <dbReference type="EMBL" id="PKF69068.1"/>
    </source>
</evidence>
<evidence type="ECO:0000256" key="3">
    <source>
        <dbReference type="SAM" id="Phobius"/>
    </source>
</evidence>
<evidence type="ECO:0000313" key="5">
    <source>
        <dbReference type="Proteomes" id="UP000233249"/>
    </source>
</evidence>
<comment type="similarity">
    <text evidence="1 2">Belongs to the BioY family.</text>
</comment>
<proteinExistence type="inferred from homology"/>
<keyword evidence="3" id="KW-1133">Transmembrane helix</keyword>
<dbReference type="Pfam" id="PF02632">
    <property type="entry name" value="BioY"/>
    <property type="match status" value="1"/>
</dbReference>
<feature type="transmembrane region" description="Helical" evidence="3">
    <location>
        <begin position="150"/>
        <end position="172"/>
    </location>
</feature>
<dbReference type="AlphaFoldDB" id="A0A2N0X8M9"/>
<dbReference type="OrthoDB" id="9803495at2"/>
<dbReference type="PANTHER" id="PTHR34295">
    <property type="entry name" value="BIOTIN TRANSPORTER BIOY"/>
    <property type="match status" value="1"/>
</dbReference>
<sequence>MNSSLRSLTDLALAAVFAALIIVLAFVSIPVGTAGVPIVLQNAAFILTGLVLGARRGLLTVLIFFVLGLALPVLAGGRSITAALSGPTVGYIVGYIVSTALAGLLAYHLRGNRYLALSVAAVVALASQYLCGAVGLILRADMTVGAALAAQGPFLLIDALKLVVVVLAAAAIHTALPHLLRPAASPAASAAPASTASTVAPGGHA</sequence>
<keyword evidence="2" id="KW-0813">Transport</keyword>
<dbReference type="Gene3D" id="1.10.1760.20">
    <property type="match status" value="1"/>
</dbReference>
<keyword evidence="2 3" id="KW-0472">Membrane</keyword>
<dbReference type="Proteomes" id="UP000233249">
    <property type="component" value="Unassembled WGS sequence"/>
</dbReference>
<protein>
    <recommendedName>
        <fullName evidence="2">Biotin transporter</fullName>
    </recommendedName>
</protein>
<feature type="transmembrane region" description="Helical" evidence="3">
    <location>
        <begin position="12"/>
        <end position="29"/>
    </location>
</feature>
<feature type="transmembrane region" description="Helical" evidence="3">
    <location>
        <begin position="35"/>
        <end position="52"/>
    </location>
</feature>
<dbReference type="STRING" id="1121365.GCA_000375365_00056"/>
<reference evidence="4 5" key="1">
    <citation type="submission" date="2017-12" db="EMBL/GenBank/DDBJ databases">
        <title>Corynebacterium mastitidis 16-1433 Genome.</title>
        <authorList>
            <person name="Gulvik C.A."/>
        </authorList>
    </citation>
    <scope>NUCLEOTIDE SEQUENCE [LARGE SCALE GENOMIC DNA]</scope>
    <source>
        <strain evidence="4 5">16-1433</strain>
    </source>
</reference>
<keyword evidence="2" id="KW-1003">Cell membrane</keyword>
<dbReference type="PANTHER" id="PTHR34295:SF1">
    <property type="entry name" value="BIOTIN TRANSPORTER BIOY"/>
    <property type="match status" value="1"/>
</dbReference>
<comment type="subcellular location">
    <subcellularLocation>
        <location evidence="2">Cell membrane</location>
        <topology evidence="2">Multi-pass membrane protein</topology>
    </subcellularLocation>
</comment>
<dbReference type="GO" id="GO:0005886">
    <property type="term" value="C:plasma membrane"/>
    <property type="evidence" value="ECO:0007669"/>
    <property type="project" value="UniProtKB-SubCell"/>
</dbReference>
<feature type="transmembrane region" description="Helical" evidence="3">
    <location>
        <begin position="114"/>
        <end position="138"/>
    </location>
</feature>
<dbReference type="PIRSF" id="PIRSF016661">
    <property type="entry name" value="BioY"/>
    <property type="match status" value="1"/>
</dbReference>
<accession>A0A2N0X8M9</accession>
<comment type="caution">
    <text evidence="4">The sequence shown here is derived from an EMBL/GenBank/DDBJ whole genome shotgun (WGS) entry which is preliminary data.</text>
</comment>
<gene>
    <name evidence="4" type="ORF">CXB45_03595</name>
</gene>
<name>A0A2N0X8M9_9CORY</name>
<dbReference type="GO" id="GO:0015225">
    <property type="term" value="F:biotin transmembrane transporter activity"/>
    <property type="evidence" value="ECO:0007669"/>
    <property type="project" value="UniProtKB-UniRule"/>
</dbReference>